<dbReference type="EMBL" id="LR215010">
    <property type="protein sequence ID" value="VEU68831.1"/>
    <property type="molecule type" value="Genomic_DNA"/>
</dbReference>
<dbReference type="Gene3D" id="2.60.120.370">
    <property type="entry name" value="YhcH/YjgK/YiaL"/>
    <property type="match status" value="1"/>
</dbReference>
<dbReference type="InterPro" id="IPR004375">
    <property type="entry name" value="NanQ/TabA/YiaL"/>
</dbReference>
<dbReference type="AlphaFoldDB" id="A0A449AQQ2"/>
<gene>
    <name evidence="1" type="ORF">NCTC10146_00289</name>
</gene>
<dbReference type="Proteomes" id="UP000290495">
    <property type="component" value="Chromosome"/>
</dbReference>
<name>A0A449AQQ2_9BACT</name>
<dbReference type="SUPFAM" id="SSF51197">
    <property type="entry name" value="Clavaminate synthase-like"/>
    <property type="match status" value="1"/>
</dbReference>
<accession>A0A449AQQ2</accession>
<organism evidence="1 2">
    <name type="scientific">Mycoplasmopsis canis</name>
    <dbReference type="NCBI Taxonomy" id="29555"/>
    <lineage>
        <taxon>Bacteria</taxon>
        <taxon>Bacillati</taxon>
        <taxon>Mycoplasmatota</taxon>
        <taxon>Mycoplasmoidales</taxon>
        <taxon>Metamycoplasmataceae</taxon>
        <taxon>Mycoplasmopsis</taxon>
    </lineage>
</organism>
<dbReference type="InterPro" id="IPR037012">
    <property type="entry name" value="NanQ/TabA/YiaL_sf"/>
</dbReference>
<dbReference type="PANTHER" id="PTHR34986">
    <property type="entry name" value="EVOLVED BETA-GALACTOSIDASE SUBUNIT BETA"/>
    <property type="match status" value="1"/>
</dbReference>
<evidence type="ECO:0000313" key="1">
    <source>
        <dbReference type="EMBL" id="VEU68831.1"/>
    </source>
</evidence>
<evidence type="ECO:0000313" key="2">
    <source>
        <dbReference type="Proteomes" id="UP000290495"/>
    </source>
</evidence>
<sequence>MIFDKIKNANKYRTKYPELNKALEILENYNFDSLKLGITNINESIKIVKRNYIEKFQNIDFGEIHKDHVDIHIYAGQSNELFHFEEDPIWKKEDILEESIQNDVIFVKTKKPNNYIVLDEGKFALFFPGELHCPLIMDKNLKEITKVIIKVKIS</sequence>
<dbReference type="Pfam" id="PF04074">
    <property type="entry name" value="DUF386"/>
    <property type="match status" value="1"/>
</dbReference>
<dbReference type="GO" id="GO:0005829">
    <property type="term" value="C:cytosol"/>
    <property type="evidence" value="ECO:0007669"/>
    <property type="project" value="TreeGrafter"/>
</dbReference>
<dbReference type="PANTHER" id="PTHR34986:SF1">
    <property type="entry name" value="PROTEIN YIAL"/>
    <property type="match status" value="1"/>
</dbReference>
<dbReference type="RefSeq" id="WP_004795097.1">
    <property type="nucleotide sequence ID" value="NZ_LR215010.1"/>
</dbReference>
<protein>
    <submittedName>
        <fullName evidence="1">Possible beta-galactosidase, beta subunit</fullName>
    </submittedName>
</protein>
<reference evidence="1 2" key="1">
    <citation type="submission" date="2019-01" db="EMBL/GenBank/DDBJ databases">
        <authorList>
            <consortium name="Pathogen Informatics"/>
        </authorList>
    </citation>
    <scope>NUCLEOTIDE SEQUENCE [LARGE SCALE GENOMIC DNA]</scope>
    <source>
        <strain evidence="1 2">NCTC10146</strain>
    </source>
</reference>
<dbReference type="NCBIfam" id="TIGR00022">
    <property type="entry name" value="YhcH/YjgK/YiaL family protein"/>
    <property type="match status" value="1"/>
</dbReference>
<proteinExistence type="predicted"/>